<reference evidence="2" key="1">
    <citation type="journal article" date="2019" name="Int. J. Syst. Evol. Microbiol.">
        <title>The Global Catalogue of Microorganisms (GCM) 10K type strain sequencing project: providing services to taxonomists for standard genome sequencing and annotation.</title>
        <authorList>
            <consortium name="The Broad Institute Genomics Platform"/>
            <consortium name="The Broad Institute Genome Sequencing Center for Infectious Disease"/>
            <person name="Wu L."/>
            <person name="Ma J."/>
        </authorList>
    </citation>
    <scope>NUCLEOTIDE SEQUENCE [LARGE SCALE GENOMIC DNA]</scope>
    <source>
        <strain evidence="2">CGMCC 1.12477</strain>
    </source>
</reference>
<sequence length="217" mass="23778">MTVDALELTQLAELNLIGGAFTAENLLPQPEVAEAGMEFDVDTDKVVLRSPLAARTIVDLETTTLAAPYVGPYRVTPDIDVSFETFELTFDFGFTGNDWEAITLEKMDLRIGLSGPGLGTENYPLPIGIETRTVFETDEAFYLQFIPEHVTGYRIENGKFVVSLNETLYSSAFGLDVEELYVSSGSDVVQVRDGELLPTVSRKSSLSGTFSIFQLAP</sequence>
<accession>A0ABW4EKL4</accession>
<gene>
    <name evidence="1" type="ORF">ACFTOW_14270</name>
</gene>
<keyword evidence="2" id="KW-1185">Reference proteome</keyword>
<dbReference type="Proteomes" id="UP001597186">
    <property type="component" value="Unassembled WGS sequence"/>
</dbReference>
<organism evidence="1 2">
    <name type="scientific">Lacimonas salitolerans</name>
    <dbReference type="NCBI Taxonomy" id="1323750"/>
    <lineage>
        <taxon>Bacteria</taxon>
        <taxon>Pseudomonadati</taxon>
        <taxon>Pseudomonadota</taxon>
        <taxon>Alphaproteobacteria</taxon>
        <taxon>Rhodobacterales</taxon>
        <taxon>Paracoccaceae</taxon>
        <taxon>Lacimonas</taxon>
    </lineage>
</organism>
<proteinExistence type="predicted"/>
<name>A0ABW4EKL4_9RHOB</name>
<comment type="caution">
    <text evidence="1">The sequence shown here is derived from an EMBL/GenBank/DDBJ whole genome shotgun (WGS) entry which is preliminary data.</text>
</comment>
<evidence type="ECO:0000313" key="2">
    <source>
        <dbReference type="Proteomes" id="UP001597186"/>
    </source>
</evidence>
<protein>
    <submittedName>
        <fullName evidence="1">Uncharacterized protein</fullName>
    </submittedName>
</protein>
<dbReference type="RefSeq" id="WP_379916839.1">
    <property type="nucleotide sequence ID" value="NZ_JBHUDD010000128.1"/>
</dbReference>
<dbReference type="EMBL" id="JBHUDD010000128">
    <property type="protein sequence ID" value="MFD1510553.1"/>
    <property type="molecule type" value="Genomic_DNA"/>
</dbReference>
<evidence type="ECO:0000313" key="1">
    <source>
        <dbReference type="EMBL" id="MFD1510553.1"/>
    </source>
</evidence>